<organism evidence="2 3">
    <name type="scientific">Lysinibacillus alkalisoli</name>
    <dbReference type="NCBI Taxonomy" id="1911548"/>
    <lineage>
        <taxon>Bacteria</taxon>
        <taxon>Bacillati</taxon>
        <taxon>Bacillota</taxon>
        <taxon>Bacilli</taxon>
        <taxon>Bacillales</taxon>
        <taxon>Bacillaceae</taxon>
        <taxon>Lysinibacillus</taxon>
    </lineage>
</organism>
<dbReference type="RefSeq" id="WP_188615851.1">
    <property type="nucleotide sequence ID" value="NZ_BMJT01000013.1"/>
</dbReference>
<accession>A0A917GAF2</accession>
<dbReference type="Proteomes" id="UP000616608">
    <property type="component" value="Unassembled WGS sequence"/>
</dbReference>
<dbReference type="InterPro" id="IPR003615">
    <property type="entry name" value="HNH_nuc"/>
</dbReference>
<keyword evidence="3" id="KW-1185">Reference proteome</keyword>
<proteinExistence type="predicted"/>
<sequence length="203" mass="22963">MKLVRHNWSKEQLSYLRMNYPNMTRKQLLAAFNTTFLLTITEKQLEGTLRNHGIKSGRTGRFEKGHVPFNKGLKGITTGGVATQFKKGQKPVNYKPIGSERVDQDGYILIKVADTGTWNDRWKVKQRVVWEEAYGPIPKGHVIVFLDGNKQNVRLSNLQMITKSALARMNQNGLFSHHPEATKVGINIAKVHAAIGKAKERTK</sequence>
<dbReference type="EMBL" id="BMJT01000013">
    <property type="protein sequence ID" value="GGG32732.1"/>
    <property type="molecule type" value="Genomic_DNA"/>
</dbReference>
<evidence type="ECO:0000313" key="3">
    <source>
        <dbReference type="Proteomes" id="UP000616608"/>
    </source>
</evidence>
<reference evidence="2" key="2">
    <citation type="submission" date="2020-09" db="EMBL/GenBank/DDBJ databases">
        <authorList>
            <person name="Sun Q."/>
            <person name="Zhou Y."/>
        </authorList>
    </citation>
    <scope>NUCLEOTIDE SEQUENCE</scope>
    <source>
        <strain evidence="2">CGMCC 1.15760</strain>
    </source>
</reference>
<protein>
    <recommendedName>
        <fullName evidence="1">HNH nuclease domain-containing protein</fullName>
    </recommendedName>
</protein>
<gene>
    <name evidence="2" type="ORF">GCM10007425_29220</name>
</gene>
<feature type="domain" description="HNH nuclease" evidence="1">
    <location>
        <begin position="125"/>
        <end position="167"/>
    </location>
</feature>
<dbReference type="Pfam" id="PF13392">
    <property type="entry name" value="HNH_3"/>
    <property type="match status" value="1"/>
</dbReference>
<evidence type="ECO:0000313" key="2">
    <source>
        <dbReference type="EMBL" id="GGG32732.1"/>
    </source>
</evidence>
<reference evidence="2" key="1">
    <citation type="journal article" date="2014" name="Int. J. Syst. Evol. Microbiol.">
        <title>Complete genome sequence of Corynebacterium casei LMG S-19264T (=DSM 44701T), isolated from a smear-ripened cheese.</title>
        <authorList>
            <consortium name="US DOE Joint Genome Institute (JGI-PGF)"/>
            <person name="Walter F."/>
            <person name="Albersmeier A."/>
            <person name="Kalinowski J."/>
            <person name="Ruckert C."/>
        </authorList>
    </citation>
    <scope>NUCLEOTIDE SEQUENCE</scope>
    <source>
        <strain evidence="2">CGMCC 1.15760</strain>
    </source>
</reference>
<dbReference type="AlphaFoldDB" id="A0A917GAF2"/>
<dbReference type="InterPro" id="IPR044925">
    <property type="entry name" value="His-Me_finger_sf"/>
</dbReference>
<dbReference type="SUPFAM" id="SSF54060">
    <property type="entry name" value="His-Me finger endonucleases"/>
    <property type="match status" value="1"/>
</dbReference>
<evidence type="ECO:0000259" key="1">
    <source>
        <dbReference type="Pfam" id="PF13392"/>
    </source>
</evidence>
<comment type="caution">
    <text evidence="2">The sequence shown here is derived from an EMBL/GenBank/DDBJ whole genome shotgun (WGS) entry which is preliminary data.</text>
</comment>
<dbReference type="Gene3D" id="3.90.75.20">
    <property type="match status" value="1"/>
</dbReference>
<name>A0A917GAF2_9BACI</name>